<evidence type="ECO:0000313" key="5">
    <source>
        <dbReference type="EMBL" id="WFG40797.1"/>
    </source>
</evidence>
<evidence type="ECO:0000313" key="4">
    <source>
        <dbReference type="EMBL" id="MDG0867528.1"/>
    </source>
</evidence>
<reference evidence="5" key="2">
    <citation type="journal article" date="2023" name="Nat. Commun.">
        <title>Cultivation of marine bacteria of the SAR202 clade.</title>
        <authorList>
            <person name="Lim Y."/>
            <person name="Seo J.H."/>
            <person name="Giovannoni S.J."/>
            <person name="Kang I."/>
            <person name="Cho J.C."/>
        </authorList>
    </citation>
    <scope>NUCLEOTIDE SEQUENCE</scope>
    <source>
        <strain evidence="5">JH1073</strain>
    </source>
</reference>
<protein>
    <submittedName>
        <fullName evidence="5">L-histidine N(Alpha)-methyltransferase</fullName>
        <ecNumber evidence="5">2.1.1.44</ecNumber>
    </submittedName>
</protein>
<dbReference type="Proteomes" id="UP001219901">
    <property type="component" value="Chromosome"/>
</dbReference>
<sequence>MLEDVVAGLSQNQKTLPSKYFYDERGSKLFDDICELDEYYVTRTESALMKAEVSDITSVIGPNALVVEYGSGSSLKTRLLLRNLIQPAGYVPIDISGDYLSQVGHSLQAEFPQIEVMPVVADFTKPFEIPSTSEPSARRVIYFPGSTIGNFQREEAKNLLAGMADNAGDDGGVLIGVDLDKNRDVLRAAYNDSKGVTAEFNLNVLNRINSELGGEFDLDKFQHKAVFNETRSCIEMHLISTQRQTVKVCEYSFEFAEGETVLTEYSHKYTISAFGQMANEVGLDVKNVWTDENDMFAVMYLERA</sequence>
<name>A0AAJ5ZG40_9CHLR</name>
<proteinExistence type="predicted"/>
<dbReference type="InterPro" id="IPR019257">
    <property type="entry name" value="MeTrfase_dom"/>
</dbReference>
<dbReference type="SUPFAM" id="SSF53335">
    <property type="entry name" value="S-adenosyl-L-methionine-dependent methyltransferases"/>
    <property type="match status" value="1"/>
</dbReference>
<evidence type="ECO:0000313" key="7">
    <source>
        <dbReference type="Proteomes" id="UP001321249"/>
    </source>
</evidence>
<keyword evidence="2 5" id="KW-0808">Transferase</keyword>
<evidence type="ECO:0000256" key="1">
    <source>
        <dbReference type="ARBA" id="ARBA00022603"/>
    </source>
</evidence>
<dbReference type="EMBL" id="CP046147">
    <property type="protein sequence ID" value="WFG40797.1"/>
    <property type="molecule type" value="Genomic_DNA"/>
</dbReference>
<dbReference type="InterPro" id="IPR035094">
    <property type="entry name" value="EgtD"/>
</dbReference>
<feature type="domain" description="Histidine-specific methyltransferase SAM-dependent" evidence="3">
    <location>
        <begin position="2"/>
        <end position="302"/>
    </location>
</feature>
<dbReference type="PANTHER" id="PTHR43397:SF1">
    <property type="entry name" value="ERGOTHIONEINE BIOSYNTHESIS PROTEIN 1"/>
    <property type="match status" value="1"/>
</dbReference>
<evidence type="ECO:0000313" key="6">
    <source>
        <dbReference type="Proteomes" id="UP001219901"/>
    </source>
</evidence>
<reference evidence="6 7" key="1">
    <citation type="submission" date="2019-11" db="EMBL/GenBank/DDBJ databases">
        <authorList>
            <person name="Cho J.-C."/>
        </authorList>
    </citation>
    <scope>NUCLEOTIDE SEQUENCE [LARGE SCALE GENOMIC DNA]</scope>
    <source>
        <strain evidence="5 6">JH1073</strain>
        <strain evidence="4 7">JH702</strain>
    </source>
</reference>
<evidence type="ECO:0000256" key="2">
    <source>
        <dbReference type="ARBA" id="ARBA00022679"/>
    </source>
</evidence>
<dbReference type="EC" id="2.1.1.44" evidence="5"/>
<dbReference type="InterPro" id="IPR051128">
    <property type="entry name" value="EgtD_Methyltrsf_superfamily"/>
</dbReference>
<keyword evidence="6" id="KW-1185">Reference proteome</keyword>
<dbReference type="GO" id="GO:0032259">
    <property type="term" value="P:methylation"/>
    <property type="evidence" value="ECO:0007669"/>
    <property type="project" value="UniProtKB-KW"/>
</dbReference>
<dbReference type="AlphaFoldDB" id="A0AAJ5ZG40"/>
<evidence type="ECO:0000259" key="3">
    <source>
        <dbReference type="Pfam" id="PF10017"/>
    </source>
</evidence>
<dbReference type="GO" id="GO:0052706">
    <property type="term" value="F:L-histidine N(alpha)-methyltransferase activity"/>
    <property type="evidence" value="ECO:0007669"/>
    <property type="project" value="UniProtKB-EC"/>
</dbReference>
<accession>A0AAJ5ZG40</accession>
<organism evidence="5 6">
    <name type="scientific">Candidatus Lucifugimonas marina</name>
    <dbReference type="NCBI Taxonomy" id="3038979"/>
    <lineage>
        <taxon>Bacteria</taxon>
        <taxon>Bacillati</taxon>
        <taxon>Chloroflexota</taxon>
        <taxon>Dehalococcoidia</taxon>
        <taxon>SAR202 cluster</taxon>
        <taxon>Candidatus Lucifugimonadales</taxon>
        <taxon>Candidatus Lucifugimonadaceae</taxon>
        <taxon>Candidatus Lucifugimonas</taxon>
    </lineage>
</organism>
<dbReference type="InterPro" id="IPR017804">
    <property type="entry name" value="MeTrfase_EgtD-like"/>
</dbReference>
<dbReference type="Pfam" id="PF10017">
    <property type="entry name" value="Methyltransf_33"/>
    <property type="match status" value="1"/>
</dbReference>
<gene>
    <name evidence="5" type="primary">egtD</name>
    <name evidence="4" type="ORF">GKO46_10675</name>
    <name evidence="5" type="ORF">GKO48_10865</name>
</gene>
<dbReference type="PIRSF" id="PIRSF018005">
    <property type="entry name" value="UCP018005"/>
    <property type="match status" value="1"/>
</dbReference>
<dbReference type="PANTHER" id="PTHR43397">
    <property type="entry name" value="ERGOTHIONEINE BIOSYNTHESIS PROTEIN 1"/>
    <property type="match status" value="1"/>
</dbReference>
<keyword evidence="1 5" id="KW-0489">Methyltransferase</keyword>
<dbReference type="EMBL" id="WMBE01000003">
    <property type="protein sequence ID" value="MDG0867528.1"/>
    <property type="molecule type" value="Genomic_DNA"/>
</dbReference>
<dbReference type="NCBIfam" id="TIGR03438">
    <property type="entry name" value="egtD_ergothio"/>
    <property type="match status" value="1"/>
</dbReference>
<reference evidence="6" key="3">
    <citation type="submission" date="2023-06" db="EMBL/GenBank/DDBJ databases">
        <title>Pangenomics reveal diversification of enzyme families and niche specialization in globally abundant SAR202 bacteria.</title>
        <authorList>
            <person name="Saw J.H.W."/>
        </authorList>
    </citation>
    <scope>NUCLEOTIDE SEQUENCE [LARGE SCALE GENOMIC DNA]</scope>
    <source>
        <strain evidence="6">JH1073</strain>
    </source>
</reference>
<dbReference type="InterPro" id="IPR029063">
    <property type="entry name" value="SAM-dependent_MTases_sf"/>
</dbReference>
<dbReference type="Gene3D" id="3.40.50.150">
    <property type="entry name" value="Vaccinia Virus protein VP39"/>
    <property type="match status" value="1"/>
</dbReference>
<dbReference type="Proteomes" id="UP001321249">
    <property type="component" value="Unassembled WGS sequence"/>
</dbReference>